<dbReference type="Gene3D" id="3.30.420.10">
    <property type="entry name" value="Ribonuclease H-like superfamily/Ribonuclease H"/>
    <property type="match status" value="1"/>
</dbReference>
<reference evidence="3 4" key="1">
    <citation type="submission" date="2018-08" db="EMBL/GenBank/DDBJ databases">
        <title>Genomic investigation of the strawberry pathogen Phytophthora fragariae indicates pathogenicity is determined by transcriptional variation in three key races.</title>
        <authorList>
            <person name="Adams T.M."/>
            <person name="Armitage A.D."/>
            <person name="Sobczyk M.K."/>
            <person name="Bates H.J."/>
            <person name="Dunwell J.M."/>
            <person name="Nellist C.F."/>
            <person name="Harrison R.J."/>
        </authorList>
    </citation>
    <scope>NUCLEOTIDE SEQUENCE [LARGE SCALE GENOMIC DNA]</scope>
    <source>
        <strain evidence="3 4">NOV-9</strain>
    </source>
</reference>
<gene>
    <name evidence="3" type="ORF">PF009_g28459</name>
</gene>
<evidence type="ECO:0000313" key="4">
    <source>
        <dbReference type="Proteomes" id="UP000429523"/>
    </source>
</evidence>
<name>A0A6A3DQ91_9STRA</name>
<sequence length="121" mass="13865">MAAWLGLLMGIKACATKGYGQLQIIGDNSIMIGQHRQRKPPKTEQLRALHWRCRRALGRLPVIGWMTHPKANNLMASTLAERALKSRTSMQVHCPQEEPSARGMDRWRHMQTAIWNRGLRQ</sequence>
<feature type="signal peptide" evidence="1">
    <location>
        <begin position="1"/>
        <end position="16"/>
    </location>
</feature>
<accession>A0A6A3DQ91</accession>
<evidence type="ECO:0000259" key="2">
    <source>
        <dbReference type="Pfam" id="PF13456"/>
    </source>
</evidence>
<dbReference type="GO" id="GO:0004523">
    <property type="term" value="F:RNA-DNA hybrid ribonuclease activity"/>
    <property type="evidence" value="ECO:0007669"/>
    <property type="project" value="InterPro"/>
</dbReference>
<organism evidence="3 4">
    <name type="scientific">Phytophthora fragariae</name>
    <dbReference type="NCBI Taxonomy" id="53985"/>
    <lineage>
        <taxon>Eukaryota</taxon>
        <taxon>Sar</taxon>
        <taxon>Stramenopiles</taxon>
        <taxon>Oomycota</taxon>
        <taxon>Peronosporomycetes</taxon>
        <taxon>Peronosporales</taxon>
        <taxon>Peronosporaceae</taxon>
        <taxon>Phytophthora</taxon>
    </lineage>
</organism>
<proteinExistence type="predicted"/>
<dbReference type="AlphaFoldDB" id="A0A6A3DQ91"/>
<dbReference type="Proteomes" id="UP000429523">
    <property type="component" value="Unassembled WGS sequence"/>
</dbReference>
<dbReference type="Pfam" id="PF13456">
    <property type="entry name" value="RVT_3"/>
    <property type="match status" value="1"/>
</dbReference>
<protein>
    <recommendedName>
        <fullName evidence="2">RNase H type-1 domain-containing protein</fullName>
    </recommendedName>
</protein>
<feature type="chain" id="PRO_5025359021" description="RNase H type-1 domain-containing protein" evidence="1">
    <location>
        <begin position="17"/>
        <end position="121"/>
    </location>
</feature>
<comment type="caution">
    <text evidence="3">The sequence shown here is derived from an EMBL/GenBank/DDBJ whole genome shotgun (WGS) entry which is preliminary data.</text>
</comment>
<feature type="domain" description="RNase H type-1" evidence="2">
    <location>
        <begin position="3"/>
        <end position="83"/>
    </location>
</feature>
<evidence type="ECO:0000313" key="3">
    <source>
        <dbReference type="EMBL" id="KAE8921261.1"/>
    </source>
</evidence>
<dbReference type="InterPro" id="IPR036397">
    <property type="entry name" value="RNaseH_sf"/>
</dbReference>
<keyword evidence="1" id="KW-0732">Signal</keyword>
<dbReference type="GO" id="GO:0003676">
    <property type="term" value="F:nucleic acid binding"/>
    <property type="evidence" value="ECO:0007669"/>
    <property type="project" value="InterPro"/>
</dbReference>
<dbReference type="EMBL" id="QXGF01003577">
    <property type="protein sequence ID" value="KAE8921261.1"/>
    <property type="molecule type" value="Genomic_DNA"/>
</dbReference>
<dbReference type="InterPro" id="IPR002156">
    <property type="entry name" value="RNaseH_domain"/>
</dbReference>
<evidence type="ECO:0000256" key="1">
    <source>
        <dbReference type="SAM" id="SignalP"/>
    </source>
</evidence>